<keyword evidence="2" id="KW-1185">Reference proteome</keyword>
<proteinExistence type="predicted"/>
<dbReference type="GO" id="GO:0000287">
    <property type="term" value="F:magnesium ion binding"/>
    <property type="evidence" value="ECO:0007669"/>
    <property type="project" value="TreeGrafter"/>
</dbReference>
<dbReference type="GO" id="GO:0016791">
    <property type="term" value="F:phosphatase activity"/>
    <property type="evidence" value="ECO:0007669"/>
    <property type="project" value="UniProtKB-ARBA"/>
</dbReference>
<reference evidence="1" key="1">
    <citation type="submission" date="2020-09" db="EMBL/GenBank/DDBJ databases">
        <title>A novel bacterium of genus Paenibacillus, isolated from South China Sea.</title>
        <authorList>
            <person name="Huang H."/>
            <person name="Mo K."/>
            <person name="Hu Y."/>
        </authorList>
    </citation>
    <scope>NUCLEOTIDE SEQUENCE</scope>
    <source>
        <strain evidence="1">IB182493</strain>
    </source>
</reference>
<dbReference type="InterPro" id="IPR036412">
    <property type="entry name" value="HAD-like_sf"/>
</dbReference>
<dbReference type="SUPFAM" id="SSF56784">
    <property type="entry name" value="HAD-like"/>
    <property type="match status" value="1"/>
</dbReference>
<name>A0A927CLJ9_9BACL</name>
<dbReference type="CDD" id="cd07516">
    <property type="entry name" value="HAD_Pase"/>
    <property type="match status" value="1"/>
</dbReference>
<dbReference type="PROSITE" id="PS01229">
    <property type="entry name" value="COF_2"/>
    <property type="match status" value="1"/>
</dbReference>
<organism evidence="1 2">
    <name type="scientific">Paenibacillus arenilitoris</name>
    <dbReference type="NCBI Taxonomy" id="2772299"/>
    <lineage>
        <taxon>Bacteria</taxon>
        <taxon>Bacillati</taxon>
        <taxon>Bacillota</taxon>
        <taxon>Bacilli</taxon>
        <taxon>Bacillales</taxon>
        <taxon>Paenibacillaceae</taxon>
        <taxon>Paenibacillus</taxon>
    </lineage>
</organism>
<sequence length="250" mass="27752">MGQYKLVALDMDGTLLNERSEISAENAEWIGKALDAGVIVSFSTGRGFRSALPYAEQLKLETPMITVNGSEIWSRPHVLHKRTLLSPVYVKRLHELALRHGEAWFWAYTTDDIYNKEKWIDPQGDYESHHWLKFGYYTEDDASRERILAEIRSWDALEITNSSPHNLELNPKGVSKATAIEELCGLLGIGVSEVVAVGDSLNDIAAIRAAGLGVAMGNAQQAVKEAADYVTLTNDEHGVAEVIRRFVLKG</sequence>
<dbReference type="Proteomes" id="UP000632125">
    <property type="component" value="Unassembled WGS sequence"/>
</dbReference>
<dbReference type="AlphaFoldDB" id="A0A927CLJ9"/>
<dbReference type="InterPro" id="IPR000150">
    <property type="entry name" value="Cof"/>
</dbReference>
<dbReference type="SFLD" id="SFLDG01140">
    <property type="entry name" value="C2.B:_Phosphomannomutase_and_P"/>
    <property type="match status" value="1"/>
</dbReference>
<dbReference type="PROSITE" id="PS01228">
    <property type="entry name" value="COF_1"/>
    <property type="match status" value="1"/>
</dbReference>
<dbReference type="InterPro" id="IPR006379">
    <property type="entry name" value="HAD-SF_hydro_IIB"/>
</dbReference>
<dbReference type="SFLD" id="SFLDS00003">
    <property type="entry name" value="Haloacid_Dehalogenase"/>
    <property type="match status" value="1"/>
</dbReference>
<dbReference type="PANTHER" id="PTHR10000">
    <property type="entry name" value="PHOSPHOSERINE PHOSPHATASE"/>
    <property type="match status" value="1"/>
</dbReference>
<dbReference type="InterPro" id="IPR023214">
    <property type="entry name" value="HAD_sf"/>
</dbReference>
<evidence type="ECO:0000313" key="1">
    <source>
        <dbReference type="EMBL" id="MBD2868091.1"/>
    </source>
</evidence>
<evidence type="ECO:0000313" key="2">
    <source>
        <dbReference type="Proteomes" id="UP000632125"/>
    </source>
</evidence>
<dbReference type="Gene3D" id="3.30.1240.10">
    <property type="match status" value="1"/>
</dbReference>
<dbReference type="EMBL" id="JACXIY010000007">
    <property type="protein sequence ID" value="MBD2868091.1"/>
    <property type="molecule type" value="Genomic_DNA"/>
</dbReference>
<dbReference type="PRINTS" id="PR00119">
    <property type="entry name" value="CATATPASE"/>
</dbReference>
<dbReference type="Gene3D" id="3.40.50.1000">
    <property type="entry name" value="HAD superfamily/HAD-like"/>
    <property type="match status" value="1"/>
</dbReference>
<dbReference type="NCBIfam" id="TIGR00099">
    <property type="entry name" value="Cof-subfamily"/>
    <property type="match status" value="1"/>
</dbReference>
<dbReference type="PANTHER" id="PTHR10000:SF55">
    <property type="entry name" value="5-AMINO-6-(5-PHOSPHO-D-RIBITYLAMINO)URACIL PHOSPHATASE YCSE"/>
    <property type="match status" value="1"/>
</dbReference>
<comment type="caution">
    <text evidence="1">The sequence shown here is derived from an EMBL/GenBank/DDBJ whole genome shotgun (WGS) entry which is preliminary data.</text>
</comment>
<dbReference type="Pfam" id="PF08282">
    <property type="entry name" value="Hydrolase_3"/>
    <property type="match status" value="1"/>
</dbReference>
<accession>A0A927CLJ9</accession>
<dbReference type="GO" id="GO:0005829">
    <property type="term" value="C:cytosol"/>
    <property type="evidence" value="ECO:0007669"/>
    <property type="project" value="TreeGrafter"/>
</dbReference>
<dbReference type="NCBIfam" id="TIGR01484">
    <property type="entry name" value="HAD-SF-IIB"/>
    <property type="match status" value="1"/>
</dbReference>
<gene>
    <name evidence="1" type="ORF">IDH41_05860</name>
</gene>
<protein>
    <submittedName>
        <fullName evidence="1">HAD family phosphatase</fullName>
    </submittedName>
</protein>
<dbReference type="RefSeq" id="WP_190859140.1">
    <property type="nucleotide sequence ID" value="NZ_JACXIY010000007.1"/>
</dbReference>